<protein>
    <submittedName>
        <fullName evidence="2">Uncharacterized protein</fullName>
    </submittedName>
</protein>
<evidence type="ECO:0000313" key="2">
    <source>
        <dbReference type="EMBL" id="KKL18527.1"/>
    </source>
</evidence>
<gene>
    <name evidence="2" type="ORF">LCGC14_2474650</name>
</gene>
<feature type="non-terminal residue" evidence="2">
    <location>
        <position position="218"/>
    </location>
</feature>
<feature type="region of interest" description="Disordered" evidence="1">
    <location>
        <begin position="146"/>
        <end position="170"/>
    </location>
</feature>
<dbReference type="AlphaFoldDB" id="A0A0F9BX89"/>
<accession>A0A0F9BX89</accession>
<reference evidence="2" key="1">
    <citation type="journal article" date="2015" name="Nature">
        <title>Complex archaea that bridge the gap between prokaryotes and eukaryotes.</title>
        <authorList>
            <person name="Spang A."/>
            <person name="Saw J.H."/>
            <person name="Jorgensen S.L."/>
            <person name="Zaremba-Niedzwiedzka K."/>
            <person name="Martijn J."/>
            <person name="Lind A.E."/>
            <person name="van Eijk R."/>
            <person name="Schleper C."/>
            <person name="Guy L."/>
            <person name="Ettema T.J."/>
        </authorList>
    </citation>
    <scope>NUCLEOTIDE SEQUENCE</scope>
</reference>
<sequence length="218" mass="23786">MTTDKTITLNYVNPFFGTTVPEDCDEKRAKTLQTLIDHGEIIKFNAVSDIGALFPNAAFAVVPIPTSNSSENDFESGKKLSDAKKEFTLIFKALTKGLDKEAKIAIAQANVDEVLSRIKDAMERQDLDAIVTLSDERSLALAELEKTKKGKTSNGDRSNPLPPFESTNAIMRGKNGGKVLALRGDAIPDYEAHGLPAENWQAFVADNGNYRWNGPLGQ</sequence>
<comment type="caution">
    <text evidence="2">The sequence shown here is derived from an EMBL/GenBank/DDBJ whole genome shotgun (WGS) entry which is preliminary data.</text>
</comment>
<name>A0A0F9BX89_9ZZZZ</name>
<proteinExistence type="predicted"/>
<organism evidence="2">
    <name type="scientific">marine sediment metagenome</name>
    <dbReference type="NCBI Taxonomy" id="412755"/>
    <lineage>
        <taxon>unclassified sequences</taxon>
        <taxon>metagenomes</taxon>
        <taxon>ecological metagenomes</taxon>
    </lineage>
</organism>
<evidence type="ECO:0000256" key="1">
    <source>
        <dbReference type="SAM" id="MobiDB-lite"/>
    </source>
</evidence>
<dbReference type="EMBL" id="LAZR01038834">
    <property type="protein sequence ID" value="KKL18527.1"/>
    <property type="molecule type" value="Genomic_DNA"/>
</dbReference>